<geneLocation type="plasmid" evidence="3">
    <name>p1_pm101005</name>
</geneLocation>
<sequence>MTIERVSGQRPYVASWQAYGGHMMYVGVFTSNLCGQVLLATAESSEAAGFVSGKACAAALMAFGFKVCGMQIKFHPNGNDLLGWLGSSLPDLYLKSHPNASQRPSNGRKTPEPCE</sequence>
<dbReference type="EMBL" id="CP046903">
    <property type="protein sequence ID" value="QGZ32853.1"/>
    <property type="molecule type" value="Genomic_DNA"/>
</dbReference>
<evidence type="ECO:0000313" key="2">
    <source>
        <dbReference type="EMBL" id="QGZ32853.1"/>
    </source>
</evidence>
<accession>A0A165T9T0</accession>
<evidence type="ECO:0000256" key="1">
    <source>
        <dbReference type="SAM" id="MobiDB-lite"/>
    </source>
</evidence>
<evidence type="ECO:0000313" key="3">
    <source>
        <dbReference type="Proteomes" id="UP000438983"/>
    </source>
</evidence>
<dbReference type="AlphaFoldDB" id="A0A165T9T0"/>
<feature type="region of interest" description="Disordered" evidence="1">
    <location>
        <begin position="95"/>
        <end position="115"/>
    </location>
</feature>
<gene>
    <name evidence="2" type="ORF">GQA94_22250</name>
</gene>
<dbReference type="Proteomes" id="UP000438983">
    <property type="component" value="Plasmid p1_PM101005"/>
</dbReference>
<dbReference type="RefSeq" id="WP_063542205.1">
    <property type="nucleotide sequence ID" value="NZ_CP046903.1"/>
</dbReference>
<protein>
    <submittedName>
        <fullName evidence="2">Uncharacterized protein</fullName>
    </submittedName>
</protein>
<feature type="compositionally biased region" description="Polar residues" evidence="1">
    <location>
        <begin position="98"/>
        <end position="108"/>
    </location>
</feature>
<keyword evidence="2" id="KW-0614">Plasmid</keyword>
<dbReference type="OrthoDB" id="9859858at2"/>
<proteinExistence type="predicted"/>
<organism evidence="2 3">
    <name type="scientific">Stutzerimonas stutzeri</name>
    <name type="common">Pseudomonas stutzeri</name>
    <dbReference type="NCBI Taxonomy" id="316"/>
    <lineage>
        <taxon>Bacteria</taxon>
        <taxon>Pseudomonadati</taxon>
        <taxon>Pseudomonadota</taxon>
        <taxon>Gammaproteobacteria</taxon>
        <taxon>Pseudomonadales</taxon>
        <taxon>Pseudomonadaceae</taxon>
        <taxon>Stutzerimonas</taxon>
    </lineage>
</organism>
<reference evidence="2 3" key="1">
    <citation type="submission" date="2019-12" db="EMBL/GenBank/DDBJ databases">
        <title>Complete genome sequence of Pseudomonas stutzeri.</title>
        <authorList>
            <person name="Lim S.R."/>
            <person name="Kim J.H."/>
        </authorList>
    </citation>
    <scope>NUCLEOTIDE SEQUENCE [LARGE SCALE GENOMIC DNA]</scope>
    <source>
        <strain evidence="2 3">PM101005</strain>
        <plasmid evidence="3">p1_pm101005</plasmid>
    </source>
</reference>
<name>A0A165T9T0_STUST</name>